<dbReference type="RefSeq" id="WP_200399955.1">
    <property type="nucleotide sequence ID" value="NZ_CP066831.1"/>
</dbReference>
<organism evidence="2 3">
    <name type="scientific">Streptomyces liliifuscus</name>
    <dbReference type="NCBI Taxonomy" id="2797636"/>
    <lineage>
        <taxon>Bacteria</taxon>
        <taxon>Bacillati</taxon>
        <taxon>Actinomycetota</taxon>
        <taxon>Actinomycetes</taxon>
        <taxon>Kitasatosporales</taxon>
        <taxon>Streptomycetaceae</taxon>
        <taxon>Streptomyces</taxon>
    </lineage>
</organism>
<evidence type="ECO:0000256" key="1">
    <source>
        <dbReference type="SAM" id="MobiDB-lite"/>
    </source>
</evidence>
<dbReference type="KEGG" id="slf:JEQ17_40945"/>
<dbReference type="AlphaFoldDB" id="A0A7T7L2I6"/>
<proteinExistence type="predicted"/>
<name>A0A7T7L2I6_9ACTN</name>
<dbReference type="EMBL" id="CP066831">
    <property type="protein sequence ID" value="QQM45146.1"/>
    <property type="molecule type" value="Genomic_DNA"/>
</dbReference>
<accession>A0A7T7L2I6</accession>
<evidence type="ECO:0000313" key="2">
    <source>
        <dbReference type="EMBL" id="QQM45146.1"/>
    </source>
</evidence>
<keyword evidence="3" id="KW-1185">Reference proteome</keyword>
<sequence length="127" mass="14942">MKLPGRAWIAIHRTQNRWHDLLAILAGYCNDRPQKTGVPGEGGGYRDWRCALKRRHNGMHRTGNYVWEHDGKVTYLPAPHGSGKEAHQPRKWRRNMTPTMRQARNWRRWDAQQSAARRERLRAQGLL</sequence>
<gene>
    <name evidence="2" type="ORF">JEQ17_40945</name>
</gene>
<reference evidence="2 3" key="1">
    <citation type="submission" date="2020-12" db="EMBL/GenBank/DDBJ databases">
        <title>A novel species.</title>
        <authorList>
            <person name="Li K."/>
        </authorList>
    </citation>
    <scope>NUCLEOTIDE SEQUENCE [LARGE SCALE GENOMIC DNA]</scope>
    <source>
        <strain evidence="2 3">ZYC-3</strain>
    </source>
</reference>
<protein>
    <submittedName>
        <fullName evidence="2">Uncharacterized protein</fullName>
    </submittedName>
</protein>
<dbReference type="Proteomes" id="UP000595636">
    <property type="component" value="Chromosome"/>
</dbReference>
<feature type="region of interest" description="Disordered" evidence="1">
    <location>
        <begin position="77"/>
        <end position="101"/>
    </location>
</feature>
<evidence type="ECO:0000313" key="3">
    <source>
        <dbReference type="Proteomes" id="UP000595636"/>
    </source>
</evidence>